<dbReference type="InParanoid" id="A0A2P5C5V3"/>
<comment type="caution">
    <text evidence="1">The sequence shown here is derived from an EMBL/GenBank/DDBJ whole genome shotgun (WGS) entry which is preliminary data.</text>
</comment>
<accession>A0A2P5C5V3</accession>
<organism evidence="1 2">
    <name type="scientific">Trema orientale</name>
    <name type="common">Charcoal tree</name>
    <name type="synonym">Celtis orientalis</name>
    <dbReference type="NCBI Taxonomy" id="63057"/>
    <lineage>
        <taxon>Eukaryota</taxon>
        <taxon>Viridiplantae</taxon>
        <taxon>Streptophyta</taxon>
        <taxon>Embryophyta</taxon>
        <taxon>Tracheophyta</taxon>
        <taxon>Spermatophyta</taxon>
        <taxon>Magnoliopsida</taxon>
        <taxon>eudicotyledons</taxon>
        <taxon>Gunneridae</taxon>
        <taxon>Pentapetalae</taxon>
        <taxon>rosids</taxon>
        <taxon>fabids</taxon>
        <taxon>Rosales</taxon>
        <taxon>Cannabaceae</taxon>
        <taxon>Trema</taxon>
    </lineage>
</organism>
<proteinExistence type="predicted"/>
<keyword evidence="2" id="KW-1185">Reference proteome</keyword>
<dbReference type="EMBL" id="JXTC01000409">
    <property type="protein sequence ID" value="PON56405.1"/>
    <property type="molecule type" value="Genomic_DNA"/>
</dbReference>
<reference evidence="2" key="1">
    <citation type="submission" date="2016-06" db="EMBL/GenBank/DDBJ databases">
        <title>Parallel loss of symbiosis genes in relatives of nitrogen-fixing non-legume Parasponia.</title>
        <authorList>
            <person name="Van Velzen R."/>
            <person name="Holmer R."/>
            <person name="Bu F."/>
            <person name="Rutten L."/>
            <person name="Van Zeijl A."/>
            <person name="Liu W."/>
            <person name="Santuari L."/>
            <person name="Cao Q."/>
            <person name="Sharma T."/>
            <person name="Shen D."/>
            <person name="Roswanjaya Y."/>
            <person name="Wardhani T."/>
            <person name="Kalhor M.S."/>
            <person name="Jansen J."/>
            <person name="Van den Hoogen J."/>
            <person name="Gungor B."/>
            <person name="Hartog M."/>
            <person name="Hontelez J."/>
            <person name="Verver J."/>
            <person name="Yang W.-C."/>
            <person name="Schijlen E."/>
            <person name="Repin R."/>
            <person name="Schilthuizen M."/>
            <person name="Schranz E."/>
            <person name="Heidstra R."/>
            <person name="Miyata K."/>
            <person name="Fedorova E."/>
            <person name="Kohlen W."/>
            <person name="Bisseling T."/>
            <person name="Smit S."/>
            <person name="Geurts R."/>
        </authorList>
    </citation>
    <scope>NUCLEOTIDE SEQUENCE [LARGE SCALE GENOMIC DNA]</scope>
    <source>
        <strain evidence="2">cv. RG33-2</strain>
    </source>
</reference>
<sequence length="119" mass="13034">MVASPISECNGVECAESLGFLRIDHTLWRGNLVSKSVITVRVCHVLPPEALHLDSLRRCDTSRDRFSTSAVVTLRKLLNWIDCAAMEDKVGERGHIGLDGKSPPMDSVLFTSLIGILST</sequence>
<name>A0A2P5C5V3_TREOI</name>
<dbReference type="Proteomes" id="UP000237000">
    <property type="component" value="Unassembled WGS sequence"/>
</dbReference>
<protein>
    <submittedName>
        <fullName evidence="1">Uncharacterized protein</fullName>
    </submittedName>
</protein>
<dbReference type="OrthoDB" id="10275059at2759"/>
<dbReference type="AlphaFoldDB" id="A0A2P5C5V3"/>
<evidence type="ECO:0000313" key="1">
    <source>
        <dbReference type="EMBL" id="PON56405.1"/>
    </source>
</evidence>
<evidence type="ECO:0000313" key="2">
    <source>
        <dbReference type="Proteomes" id="UP000237000"/>
    </source>
</evidence>
<gene>
    <name evidence="1" type="ORF">TorRG33x02_296520</name>
</gene>